<evidence type="ECO:0000313" key="2">
    <source>
        <dbReference type="Proteomes" id="UP000605013"/>
    </source>
</evidence>
<keyword evidence="2" id="KW-1185">Reference proteome</keyword>
<reference evidence="1 2" key="1">
    <citation type="submission" date="2020-12" db="EMBL/GenBank/DDBJ databases">
        <title>Olleya sediminilitoris sp. nov., isolated from a tidal flat.</title>
        <authorList>
            <person name="Park S."/>
            <person name="Yoon J.-H."/>
        </authorList>
    </citation>
    <scope>NUCLEOTIDE SEQUENCE [LARGE SCALE GENOMIC DNA]</scope>
    <source>
        <strain evidence="1 2">YSTF-M6</strain>
    </source>
</reference>
<name>A0ABS1WHK3_9FLAO</name>
<dbReference type="RefSeq" id="WP_202998555.1">
    <property type="nucleotide sequence ID" value="NZ_JAEMEF010000001.1"/>
</dbReference>
<proteinExistence type="predicted"/>
<dbReference type="Proteomes" id="UP000605013">
    <property type="component" value="Unassembled WGS sequence"/>
</dbReference>
<sequence length="140" mass="16188">MDEFKTKLDNQTLDISVTVSSDALMDGSSKIFITIYHEDHPRRWRKIDAFQDDNNVFSASIEKSRLSKRPILKIRTNFIVDTIDLKDAIVKTSTCNYLLKDELNEASFTSNYQDNENEFDLGKSDDETFSISKKIHIELT</sequence>
<dbReference type="EMBL" id="JAEMEF010000001">
    <property type="protein sequence ID" value="MBL7558588.1"/>
    <property type="molecule type" value="Genomic_DNA"/>
</dbReference>
<protein>
    <submittedName>
        <fullName evidence="1">Uncharacterized protein</fullName>
    </submittedName>
</protein>
<accession>A0ABS1WHK3</accession>
<comment type="caution">
    <text evidence="1">The sequence shown here is derived from an EMBL/GenBank/DDBJ whole genome shotgun (WGS) entry which is preliminary data.</text>
</comment>
<organism evidence="1 2">
    <name type="scientific">Olleya sediminilitoris</name>
    <dbReference type="NCBI Taxonomy" id="2795739"/>
    <lineage>
        <taxon>Bacteria</taxon>
        <taxon>Pseudomonadati</taxon>
        <taxon>Bacteroidota</taxon>
        <taxon>Flavobacteriia</taxon>
        <taxon>Flavobacteriales</taxon>
        <taxon>Flavobacteriaceae</taxon>
    </lineage>
</organism>
<evidence type="ECO:0000313" key="1">
    <source>
        <dbReference type="EMBL" id="MBL7558588.1"/>
    </source>
</evidence>
<gene>
    <name evidence="1" type="ORF">JAO71_02135</name>
</gene>